<dbReference type="GO" id="GO:0016989">
    <property type="term" value="F:sigma factor antagonist activity"/>
    <property type="evidence" value="ECO:0007669"/>
    <property type="project" value="TreeGrafter"/>
</dbReference>
<dbReference type="Pfam" id="PF16344">
    <property type="entry name" value="FecR_C"/>
    <property type="match status" value="1"/>
</dbReference>
<evidence type="ECO:0000259" key="3">
    <source>
        <dbReference type="Pfam" id="PF16344"/>
    </source>
</evidence>
<organism evidence="4 5">
    <name type="scientific">Sphingobacterium zhuxiongii</name>
    <dbReference type="NCBI Taxonomy" id="2662364"/>
    <lineage>
        <taxon>Bacteria</taxon>
        <taxon>Pseudomonadati</taxon>
        <taxon>Bacteroidota</taxon>
        <taxon>Sphingobacteriia</taxon>
        <taxon>Sphingobacteriales</taxon>
        <taxon>Sphingobacteriaceae</taxon>
        <taxon>Sphingobacterium</taxon>
    </lineage>
</organism>
<keyword evidence="1" id="KW-0472">Membrane</keyword>
<reference evidence="4 5" key="1">
    <citation type="submission" date="2019-10" db="EMBL/GenBank/DDBJ databases">
        <authorList>
            <person name="Dong K."/>
        </authorList>
    </citation>
    <scope>NUCLEOTIDE SEQUENCE [LARGE SCALE GENOMIC DNA]</scope>
    <source>
        <strain evidence="5">dk4302</strain>
    </source>
</reference>
<dbReference type="KEGG" id="sphe:GFH32_09670"/>
<dbReference type="RefSeq" id="WP_153511426.1">
    <property type="nucleotide sequence ID" value="NZ_CP045652.1"/>
</dbReference>
<protein>
    <submittedName>
        <fullName evidence="4">DUF4974 domain-containing protein</fullName>
    </submittedName>
</protein>
<keyword evidence="1" id="KW-0812">Transmembrane</keyword>
<dbReference type="InterPro" id="IPR006860">
    <property type="entry name" value="FecR"/>
</dbReference>
<dbReference type="PANTHER" id="PTHR30273">
    <property type="entry name" value="PERIPLASMIC SIGNAL SENSOR AND SIGMA FACTOR ACTIVATOR FECR-RELATED"/>
    <property type="match status" value="1"/>
</dbReference>
<dbReference type="PANTHER" id="PTHR30273:SF2">
    <property type="entry name" value="PROTEIN FECR"/>
    <property type="match status" value="1"/>
</dbReference>
<dbReference type="InterPro" id="IPR012373">
    <property type="entry name" value="Ferrdict_sens_TM"/>
</dbReference>
<evidence type="ECO:0000259" key="2">
    <source>
        <dbReference type="Pfam" id="PF04773"/>
    </source>
</evidence>
<gene>
    <name evidence="4" type="ORF">GFH32_09670</name>
</gene>
<feature type="transmembrane region" description="Helical" evidence="1">
    <location>
        <begin position="79"/>
        <end position="96"/>
    </location>
</feature>
<dbReference type="EMBL" id="CP045652">
    <property type="protein sequence ID" value="QGA26577.1"/>
    <property type="molecule type" value="Genomic_DNA"/>
</dbReference>
<accession>A0A5Q0Q923</accession>
<proteinExistence type="predicted"/>
<dbReference type="AlphaFoldDB" id="A0A5Q0Q923"/>
<evidence type="ECO:0000313" key="4">
    <source>
        <dbReference type="EMBL" id="QGA26577.1"/>
    </source>
</evidence>
<keyword evidence="1" id="KW-1133">Transmembrane helix</keyword>
<dbReference type="Proteomes" id="UP000326921">
    <property type="component" value="Chromosome"/>
</dbReference>
<dbReference type="Pfam" id="PF04773">
    <property type="entry name" value="FecR"/>
    <property type="match status" value="1"/>
</dbReference>
<dbReference type="InterPro" id="IPR032508">
    <property type="entry name" value="FecR_C"/>
</dbReference>
<dbReference type="Gene3D" id="2.60.120.1440">
    <property type="match status" value="1"/>
</dbReference>
<feature type="domain" description="FecR protein" evidence="2">
    <location>
        <begin position="177"/>
        <end position="272"/>
    </location>
</feature>
<name>A0A5Q0Q923_9SPHI</name>
<evidence type="ECO:0000313" key="5">
    <source>
        <dbReference type="Proteomes" id="UP000326921"/>
    </source>
</evidence>
<feature type="domain" description="Protein FecR C-terminal" evidence="3">
    <location>
        <begin position="317"/>
        <end position="375"/>
    </location>
</feature>
<keyword evidence="5" id="KW-1185">Reference proteome</keyword>
<evidence type="ECO:0000256" key="1">
    <source>
        <dbReference type="SAM" id="Phobius"/>
    </source>
</evidence>
<sequence length="390" mass="43620">MSLNREKIESLAAKLLQGDISAQELNQLNQWINDRLTKAPHAEQVDDLHQSDHVKLKMLHNIRTRIDSKPTKQKPWKNYLWFIAALAASLLMVMYFNTTPITEKPAVRQEVLEPELTMQADTVYPVTGAAYLTLSDGRQIPLEKAQSALILRDGQLLYADGTQALESAKAITPGVVTLNTPAGSRFSLTLSDGTKVWLNANSSISYPLNFAGNYRQVSLTGEAYFEVHKNAKQPFQVKIESGMIQVLGTAFNISAYTDKKIKKTTVIEGAVRVAQDGKNQPETLVLKPNEQALMSNESIRKQQVDAQATIAWKDGLFYFDSISAHEAFSQLADWYDLNILYEGNLSDISFYGVIDRHKSLGAILKILERSGVKFKLYQQAGRKTLKIIKT</sequence>
<dbReference type="Gene3D" id="3.55.50.30">
    <property type="match status" value="1"/>
</dbReference>
<dbReference type="FunFam" id="2.60.120.1440:FF:000001">
    <property type="entry name" value="Putative anti-sigma factor"/>
    <property type="match status" value="1"/>
</dbReference>